<reference evidence="7" key="1">
    <citation type="journal article" date="2014" name="Int. J. Syst. Evol. Microbiol.">
        <title>Complete genome sequence of Corynebacterium casei LMG S-19264T (=DSM 44701T), isolated from a smear-ripened cheese.</title>
        <authorList>
            <consortium name="US DOE Joint Genome Institute (JGI-PGF)"/>
            <person name="Walter F."/>
            <person name="Albersmeier A."/>
            <person name="Kalinowski J."/>
            <person name="Ruckert C."/>
        </authorList>
    </citation>
    <scope>NUCLEOTIDE SEQUENCE</scope>
    <source>
        <strain evidence="7">CGMCC 1.3617</strain>
    </source>
</reference>
<evidence type="ECO:0000256" key="3">
    <source>
        <dbReference type="ARBA" id="ARBA00022777"/>
    </source>
</evidence>
<dbReference type="PROSITE" id="PS50011">
    <property type="entry name" value="PROTEIN_KINASE_DOM"/>
    <property type="match status" value="1"/>
</dbReference>
<accession>A0A917NY82</accession>
<keyword evidence="4 5" id="KW-0067">ATP-binding</keyword>
<dbReference type="AlphaFoldDB" id="A0A917NY82"/>
<dbReference type="InterPro" id="IPR000719">
    <property type="entry name" value="Prot_kinase_dom"/>
</dbReference>
<dbReference type="SUPFAM" id="SSF56112">
    <property type="entry name" value="Protein kinase-like (PK-like)"/>
    <property type="match status" value="1"/>
</dbReference>
<dbReference type="PANTHER" id="PTHR43289:SF34">
    <property type="entry name" value="SERINE_THREONINE-PROTEIN KINASE YBDM-RELATED"/>
    <property type="match status" value="1"/>
</dbReference>
<dbReference type="SMART" id="SM00220">
    <property type="entry name" value="S_TKc"/>
    <property type="match status" value="1"/>
</dbReference>
<keyword evidence="2 5" id="KW-0547">Nucleotide-binding</keyword>
<dbReference type="GO" id="GO:0004674">
    <property type="term" value="F:protein serine/threonine kinase activity"/>
    <property type="evidence" value="ECO:0007669"/>
    <property type="project" value="TreeGrafter"/>
</dbReference>
<sequence>MSGTSGLPAAFGRYRPLEELGTGAMGKVYLAIDPLIDRKVAVKVISAQGLSEEDRAAFLERFRTEVRAAALCAHPAIVSVYDFADDGPMPYIVMELVPGDTLTALLRRSPAERAAAVPGMVRSMIDVLSGLHAAHAAGVVHRDIKPSNIMITPQGMVKITDFGIARLASSSLTLVGDMIGTPGYMAPEQALGQTVDHRTDLFATAAVLYEILHGRPPFSAGTMAATLLRLTSPEPADVGDLAGTLMGGVLARGLAKDPTMRFASAAEFAEALDRALAQEGNPAIDATRVLPPAARGSTSAFPRFGSSVGFPGAAMTMAPAGFSLPAPAQARIVETVAFLVGPIAKVLVQKAAAKSTSAEDFVTRVCTHVAPAEAAALRRKLLALL</sequence>
<evidence type="ECO:0000256" key="4">
    <source>
        <dbReference type="ARBA" id="ARBA00022840"/>
    </source>
</evidence>
<dbReference type="InterPro" id="IPR017441">
    <property type="entry name" value="Protein_kinase_ATP_BS"/>
</dbReference>
<dbReference type="Pfam" id="PF00069">
    <property type="entry name" value="Pkinase"/>
    <property type="match status" value="1"/>
</dbReference>
<proteinExistence type="predicted"/>
<name>A0A917NY82_9PROT</name>
<dbReference type="GO" id="GO:0005524">
    <property type="term" value="F:ATP binding"/>
    <property type="evidence" value="ECO:0007669"/>
    <property type="project" value="UniProtKB-UniRule"/>
</dbReference>
<dbReference type="PROSITE" id="PS00108">
    <property type="entry name" value="PROTEIN_KINASE_ST"/>
    <property type="match status" value="1"/>
</dbReference>
<evidence type="ECO:0000256" key="1">
    <source>
        <dbReference type="ARBA" id="ARBA00022679"/>
    </source>
</evidence>
<keyword evidence="1" id="KW-0808">Transferase</keyword>
<keyword evidence="8" id="KW-1185">Reference proteome</keyword>
<feature type="binding site" evidence="5">
    <location>
        <position position="43"/>
    </location>
    <ligand>
        <name>ATP</name>
        <dbReference type="ChEBI" id="CHEBI:30616"/>
    </ligand>
</feature>
<evidence type="ECO:0000256" key="2">
    <source>
        <dbReference type="ARBA" id="ARBA00022741"/>
    </source>
</evidence>
<dbReference type="InterPro" id="IPR011009">
    <property type="entry name" value="Kinase-like_dom_sf"/>
</dbReference>
<dbReference type="InterPro" id="IPR008271">
    <property type="entry name" value="Ser/Thr_kinase_AS"/>
</dbReference>
<dbReference type="Proteomes" id="UP000661507">
    <property type="component" value="Unassembled WGS sequence"/>
</dbReference>
<evidence type="ECO:0000259" key="6">
    <source>
        <dbReference type="PROSITE" id="PS50011"/>
    </source>
</evidence>
<reference evidence="7" key="2">
    <citation type="submission" date="2020-09" db="EMBL/GenBank/DDBJ databases">
        <authorList>
            <person name="Sun Q."/>
            <person name="Zhou Y."/>
        </authorList>
    </citation>
    <scope>NUCLEOTIDE SEQUENCE</scope>
    <source>
        <strain evidence="7">CGMCC 1.3617</strain>
    </source>
</reference>
<evidence type="ECO:0000256" key="5">
    <source>
        <dbReference type="PROSITE-ProRule" id="PRU10141"/>
    </source>
</evidence>
<evidence type="ECO:0000313" key="7">
    <source>
        <dbReference type="EMBL" id="GGJ40933.1"/>
    </source>
</evidence>
<protein>
    <recommendedName>
        <fullName evidence="6">Protein kinase domain-containing protein</fullName>
    </recommendedName>
</protein>
<dbReference type="EMBL" id="BMKW01000020">
    <property type="protein sequence ID" value="GGJ40933.1"/>
    <property type="molecule type" value="Genomic_DNA"/>
</dbReference>
<feature type="domain" description="Protein kinase" evidence="6">
    <location>
        <begin position="14"/>
        <end position="284"/>
    </location>
</feature>
<dbReference type="Gene3D" id="3.30.200.20">
    <property type="entry name" value="Phosphorylase Kinase, domain 1"/>
    <property type="match status" value="1"/>
</dbReference>
<evidence type="ECO:0000313" key="8">
    <source>
        <dbReference type="Proteomes" id="UP000661507"/>
    </source>
</evidence>
<dbReference type="Gene3D" id="1.10.510.10">
    <property type="entry name" value="Transferase(Phosphotransferase) domain 1"/>
    <property type="match status" value="1"/>
</dbReference>
<dbReference type="RefSeq" id="WP_188973043.1">
    <property type="nucleotide sequence ID" value="NZ_BMKW01000020.1"/>
</dbReference>
<dbReference type="PANTHER" id="PTHR43289">
    <property type="entry name" value="MITOGEN-ACTIVATED PROTEIN KINASE KINASE KINASE 20-RELATED"/>
    <property type="match status" value="1"/>
</dbReference>
<dbReference type="PROSITE" id="PS00107">
    <property type="entry name" value="PROTEIN_KINASE_ATP"/>
    <property type="match status" value="1"/>
</dbReference>
<comment type="caution">
    <text evidence="7">The sequence shown here is derived from an EMBL/GenBank/DDBJ whole genome shotgun (WGS) entry which is preliminary data.</text>
</comment>
<organism evidence="7 8">
    <name type="scientific">Neoroseomonas lacus</name>
    <dbReference type="NCBI Taxonomy" id="287609"/>
    <lineage>
        <taxon>Bacteria</taxon>
        <taxon>Pseudomonadati</taxon>
        <taxon>Pseudomonadota</taxon>
        <taxon>Alphaproteobacteria</taxon>
        <taxon>Acetobacterales</taxon>
        <taxon>Acetobacteraceae</taxon>
        <taxon>Neoroseomonas</taxon>
    </lineage>
</organism>
<gene>
    <name evidence="7" type="ORF">GCM10011320_55730</name>
</gene>
<keyword evidence="3" id="KW-0418">Kinase</keyword>
<dbReference type="CDD" id="cd14014">
    <property type="entry name" value="STKc_PknB_like"/>
    <property type="match status" value="1"/>
</dbReference>